<dbReference type="SUPFAM" id="SSF50037">
    <property type="entry name" value="C-terminal domain of transcriptional repressors"/>
    <property type="match status" value="1"/>
</dbReference>
<evidence type="ECO:0000256" key="3">
    <source>
        <dbReference type="ARBA" id="ARBA00023004"/>
    </source>
</evidence>
<protein>
    <submittedName>
        <fullName evidence="5">Iron/manganese-dependent transcriptional regulator</fullName>
    </submittedName>
</protein>
<dbReference type="GO" id="GO:0003700">
    <property type="term" value="F:DNA-binding transcription factor activity"/>
    <property type="evidence" value="ECO:0007669"/>
    <property type="project" value="InterPro"/>
</dbReference>
<evidence type="ECO:0000313" key="6">
    <source>
        <dbReference type="Proteomes" id="UP000002534"/>
    </source>
</evidence>
<dbReference type="RefSeq" id="WP_011341696.1">
    <property type="nucleotide sequence ID" value="NC_007498.2"/>
</dbReference>
<feature type="domain" description="Ferrous iron transporter FeoA-like" evidence="4">
    <location>
        <begin position="144"/>
        <end position="214"/>
    </location>
</feature>
<reference evidence="6" key="1">
    <citation type="submission" date="2005-10" db="EMBL/GenBank/DDBJ databases">
        <title>Complete sequence of Pelobacter carbinolicus DSM 2380.</title>
        <authorList>
            <person name="Copeland A."/>
            <person name="Lucas S."/>
            <person name="Lapidus A."/>
            <person name="Barry K."/>
            <person name="Detter J.C."/>
            <person name="Glavina T."/>
            <person name="Hammon N."/>
            <person name="Israni S."/>
            <person name="Pitluck S."/>
            <person name="Chertkov O."/>
            <person name="Schmutz J."/>
            <person name="Larimer F."/>
            <person name="Land M."/>
            <person name="Kyrpides N."/>
            <person name="Ivanova N."/>
            <person name="Richardson P."/>
        </authorList>
    </citation>
    <scope>NUCLEOTIDE SEQUENCE [LARGE SCALE GENOMIC DNA]</scope>
    <source>
        <strain evidence="6">DSM 2380 / NBRC 103641 / GraBd1</strain>
    </source>
</reference>
<proteinExistence type="predicted"/>
<reference evidence="5 6" key="2">
    <citation type="journal article" date="2012" name="BMC Genomics">
        <title>The genome of Pelobacter carbinolicus reveals surprising metabolic capabilities and physiological features.</title>
        <authorList>
            <person name="Aklujkar M."/>
            <person name="Haveman S.A."/>
            <person name="Didonato R.Jr."/>
            <person name="Chertkov O."/>
            <person name="Han C.S."/>
            <person name="Land M.L."/>
            <person name="Brown P."/>
            <person name="Lovley D.R."/>
        </authorList>
    </citation>
    <scope>NUCLEOTIDE SEQUENCE [LARGE SCALE GENOMIC DNA]</scope>
    <source>
        <strain evidence="6">DSM 2380 / NBRC 103641 / GraBd1</strain>
    </source>
</reference>
<dbReference type="Pfam" id="PF04023">
    <property type="entry name" value="FeoA"/>
    <property type="match status" value="1"/>
</dbReference>
<name>Q3A366_SYNC1</name>
<accession>Q3A366</accession>
<evidence type="ECO:0000256" key="2">
    <source>
        <dbReference type="ARBA" id="ARBA00011738"/>
    </source>
</evidence>
<evidence type="ECO:0000313" key="5">
    <source>
        <dbReference type="EMBL" id="ABA89191.1"/>
    </source>
</evidence>
<dbReference type="Gene3D" id="1.10.10.10">
    <property type="entry name" value="Winged helix-like DNA-binding domain superfamily/Winged helix DNA-binding domain"/>
    <property type="match status" value="1"/>
</dbReference>
<dbReference type="SMART" id="SM00529">
    <property type="entry name" value="HTH_DTXR"/>
    <property type="match status" value="1"/>
</dbReference>
<dbReference type="InterPro" id="IPR036421">
    <property type="entry name" value="Fe_dep_repressor_sf"/>
</dbReference>
<dbReference type="eggNOG" id="COG1918">
    <property type="taxonomic scope" value="Bacteria"/>
</dbReference>
<dbReference type="InterPro" id="IPR008988">
    <property type="entry name" value="Transcriptional_repressor_C"/>
</dbReference>
<dbReference type="GO" id="GO:0046983">
    <property type="term" value="F:protein dimerization activity"/>
    <property type="evidence" value="ECO:0007669"/>
    <property type="project" value="InterPro"/>
</dbReference>
<dbReference type="GO" id="GO:0046914">
    <property type="term" value="F:transition metal ion binding"/>
    <property type="evidence" value="ECO:0007669"/>
    <property type="project" value="InterPro"/>
</dbReference>
<keyword evidence="6" id="KW-1185">Reference proteome</keyword>
<dbReference type="AlphaFoldDB" id="Q3A366"/>
<dbReference type="KEGG" id="pca:Pcar_1950"/>
<dbReference type="OrthoDB" id="9791355at2"/>
<dbReference type="HOGENOM" id="CLU_069532_0_1_7"/>
<dbReference type="PANTHER" id="PTHR33238">
    <property type="entry name" value="IRON (METAL) DEPENDENT REPRESSOR, DTXR FAMILY"/>
    <property type="match status" value="1"/>
</dbReference>
<dbReference type="InterPro" id="IPR022689">
    <property type="entry name" value="Iron_dep_repressor"/>
</dbReference>
<dbReference type="InterPro" id="IPR038157">
    <property type="entry name" value="FeoA_core_dom"/>
</dbReference>
<dbReference type="Pfam" id="PF02742">
    <property type="entry name" value="Fe_dep_repr_C"/>
    <property type="match status" value="1"/>
</dbReference>
<dbReference type="EMBL" id="CP000142">
    <property type="protein sequence ID" value="ABA89191.1"/>
    <property type="molecule type" value="Genomic_DNA"/>
</dbReference>
<dbReference type="PANTHER" id="PTHR33238:SF11">
    <property type="entry name" value="TRANSCRIPTIONAL REGULATOR MNTR"/>
    <property type="match status" value="1"/>
</dbReference>
<dbReference type="InterPro" id="IPR050536">
    <property type="entry name" value="DtxR_MntR_Metal-Reg"/>
</dbReference>
<dbReference type="SUPFAM" id="SSF47979">
    <property type="entry name" value="Iron-dependent repressor protein, dimerization domain"/>
    <property type="match status" value="1"/>
</dbReference>
<organism evidence="5 6">
    <name type="scientific">Syntrophotalea carbinolica (strain DSM 2380 / NBRC 103641 / GraBd1)</name>
    <name type="common">Pelobacter carbinolicus</name>
    <dbReference type="NCBI Taxonomy" id="338963"/>
    <lineage>
        <taxon>Bacteria</taxon>
        <taxon>Pseudomonadati</taxon>
        <taxon>Thermodesulfobacteriota</taxon>
        <taxon>Desulfuromonadia</taxon>
        <taxon>Desulfuromonadales</taxon>
        <taxon>Syntrophotaleaceae</taxon>
        <taxon>Syntrophotalea</taxon>
    </lineage>
</organism>
<dbReference type="STRING" id="338963.Pcar_1950"/>
<comment type="subunit">
    <text evidence="2">Homodimer.</text>
</comment>
<evidence type="ECO:0000259" key="4">
    <source>
        <dbReference type="SMART" id="SM00899"/>
    </source>
</evidence>
<comment type="subcellular location">
    <subcellularLocation>
        <location evidence="1">Cytoplasm</location>
    </subcellularLocation>
</comment>
<dbReference type="SMART" id="SM00899">
    <property type="entry name" value="FeoA"/>
    <property type="match status" value="1"/>
</dbReference>
<dbReference type="InterPro" id="IPR007167">
    <property type="entry name" value="Fe-transptr_FeoA-like"/>
</dbReference>
<dbReference type="Proteomes" id="UP000002534">
    <property type="component" value="Chromosome"/>
</dbReference>
<evidence type="ECO:0000256" key="1">
    <source>
        <dbReference type="ARBA" id="ARBA00004496"/>
    </source>
</evidence>
<dbReference type="Gene3D" id="2.30.30.90">
    <property type="match status" value="1"/>
</dbReference>
<gene>
    <name evidence="5" type="primary">ideR</name>
    <name evidence="5" type="ordered locus">Pcar_1950</name>
</gene>
<dbReference type="eggNOG" id="COG1321">
    <property type="taxonomic scope" value="Bacteria"/>
</dbReference>
<dbReference type="InterPro" id="IPR036388">
    <property type="entry name" value="WH-like_DNA-bd_sf"/>
</dbReference>
<dbReference type="InterPro" id="IPR001367">
    <property type="entry name" value="Fe_dep_repressor"/>
</dbReference>
<keyword evidence="3" id="KW-0408">Iron</keyword>
<dbReference type="GO" id="GO:0005737">
    <property type="term" value="C:cytoplasm"/>
    <property type="evidence" value="ECO:0007669"/>
    <property type="project" value="UniProtKB-SubCell"/>
</dbReference>
<sequence length="218" mass="24295">MENSERAEDILEAVWIAVVEEGDNSASLEALDVEAREPALMDLERQALIEVKGERVYLRSEGRIAGEKVVRRHRLAERLMMDILDLKGSNANAKACEFEHLLNEGVDTRICTLLNHPTTCPHGRPIPLGECCRAARHAAEVGVVPLTEMKVGQKGEIAYLTTSDAKKMQKLMSLGVLPGNDICLNRRFPSYIFHVGNSEFAVDEQLAREIFIRTDVAE</sequence>